<reference evidence="1" key="1">
    <citation type="submission" date="2018-02" db="EMBL/GenBank/DDBJ databases">
        <title>Rhizophora mucronata_Transcriptome.</title>
        <authorList>
            <person name="Meera S.P."/>
            <person name="Sreeshan A."/>
            <person name="Augustine A."/>
        </authorList>
    </citation>
    <scope>NUCLEOTIDE SEQUENCE</scope>
    <source>
        <tissue evidence="1">Leaf</tissue>
    </source>
</reference>
<name>A0A2P2N4C8_RHIMU</name>
<evidence type="ECO:0000313" key="1">
    <source>
        <dbReference type="EMBL" id="MBX37324.1"/>
    </source>
</evidence>
<proteinExistence type="predicted"/>
<dbReference type="EMBL" id="GGEC01056840">
    <property type="protein sequence ID" value="MBX37324.1"/>
    <property type="molecule type" value="Transcribed_RNA"/>
</dbReference>
<accession>A0A2P2N4C8</accession>
<protein>
    <submittedName>
        <fullName evidence="1">Uncharacterized protein</fullName>
    </submittedName>
</protein>
<sequence>MLVMLCRCQWLSKELYVSSFQGNQDVSNQYIWVF</sequence>
<organism evidence="1">
    <name type="scientific">Rhizophora mucronata</name>
    <name type="common">Asiatic mangrove</name>
    <dbReference type="NCBI Taxonomy" id="61149"/>
    <lineage>
        <taxon>Eukaryota</taxon>
        <taxon>Viridiplantae</taxon>
        <taxon>Streptophyta</taxon>
        <taxon>Embryophyta</taxon>
        <taxon>Tracheophyta</taxon>
        <taxon>Spermatophyta</taxon>
        <taxon>Magnoliopsida</taxon>
        <taxon>eudicotyledons</taxon>
        <taxon>Gunneridae</taxon>
        <taxon>Pentapetalae</taxon>
        <taxon>rosids</taxon>
        <taxon>fabids</taxon>
        <taxon>Malpighiales</taxon>
        <taxon>Rhizophoraceae</taxon>
        <taxon>Rhizophora</taxon>
    </lineage>
</organism>
<dbReference type="AlphaFoldDB" id="A0A2P2N4C8"/>